<evidence type="ECO:0000313" key="2">
    <source>
        <dbReference type="EMBL" id="KAF7556195.1"/>
    </source>
</evidence>
<dbReference type="Proteomes" id="UP000722485">
    <property type="component" value="Unassembled WGS sequence"/>
</dbReference>
<accession>A0A9P5HEJ4</accession>
<feature type="domain" description="CHAT" evidence="1">
    <location>
        <begin position="390"/>
        <end position="657"/>
    </location>
</feature>
<gene>
    <name evidence="2" type="ORF">G7Z17_g1621</name>
</gene>
<reference evidence="2" key="1">
    <citation type="submission" date="2020-03" db="EMBL/GenBank/DDBJ databases">
        <title>Draft Genome Sequence of Cylindrodendrum hubeiense.</title>
        <authorList>
            <person name="Buettner E."/>
            <person name="Kellner H."/>
        </authorList>
    </citation>
    <scope>NUCLEOTIDE SEQUENCE</scope>
    <source>
        <strain evidence="2">IHI 201604</strain>
    </source>
</reference>
<dbReference type="AlphaFoldDB" id="A0A9P5HEJ4"/>
<proteinExistence type="predicted"/>
<evidence type="ECO:0000313" key="3">
    <source>
        <dbReference type="Proteomes" id="UP000722485"/>
    </source>
</evidence>
<sequence>MEGIADLEVANLQYEAAVESTSERRQGPALHIEDVARGYHDLYRRTGWVDELNLAIERWEEAFDLTPNDDPQRAGRFQSLGIGYLDRYHEQSVEADLELAIDHLEEAVNGTPMDNPKRASRLRSLGLGYFDRYESTGSETDRELVIQLYEEALNHSPSPPLDRLERIDDLLSLHIHSEHWQLAYQAASTAMSIFALITPLALENSDKQHVLAKFYGLGTFAAAIALDAKASPYEAIRLLEIGRGVIINDLYGMRSDLSDLQQKHPKVAEEYISLRDQLDTPARRVDLTNPAALTSQASQRHDAAQKLDQKIQIIRSLPDFDRFLMAPSEDGFKVAGAEGPIVIINVTKHRCDALIIDKHELKSIPLLDLSNSDIESRTEAMVNPELVDTQLLEWLWDTIAKPVLDALGFSKKPDGRPPRVWWIPTGPLARFPIHAAGYHSSGSDTVLDRVISSYSSSVRALMQGRKKRATLSMKQGTAKAVLVGMEKTPGQMDLPFVPLEMSRLDGLCNSMQLQVCKPQPCREDVLAALNDCDIFHFAGHGETDSTDPSRSSLILRGGPLEVADIFETNFQSRRPFLAYLSACGTGRVRNEELIDEAIHLIAAYQIAGFRHVVGTLWGVNDKTCVEAAATTYKWVQEQNMTDESVSEGLHHAMIKLRAFMPTYSEKSEKRGTV</sequence>
<dbReference type="InterPro" id="IPR024983">
    <property type="entry name" value="CHAT_dom"/>
</dbReference>
<evidence type="ECO:0000259" key="1">
    <source>
        <dbReference type="Pfam" id="PF12770"/>
    </source>
</evidence>
<comment type="caution">
    <text evidence="2">The sequence shown here is derived from an EMBL/GenBank/DDBJ whole genome shotgun (WGS) entry which is preliminary data.</text>
</comment>
<name>A0A9P5HEJ4_9HYPO</name>
<organism evidence="2 3">
    <name type="scientific">Cylindrodendrum hubeiense</name>
    <dbReference type="NCBI Taxonomy" id="595255"/>
    <lineage>
        <taxon>Eukaryota</taxon>
        <taxon>Fungi</taxon>
        <taxon>Dikarya</taxon>
        <taxon>Ascomycota</taxon>
        <taxon>Pezizomycotina</taxon>
        <taxon>Sordariomycetes</taxon>
        <taxon>Hypocreomycetidae</taxon>
        <taxon>Hypocreales</taxon>
        <taxon>Nectriaceae</taxon>
        <taxon>Cylindrodendrum</taxon>
    </lineage>
</organism>
<dbReference type="OrthoDB" id="9991317at2759"/>
<dbReference type="InterPro" id="IPR011990">
    <property type="entry name" value="TPR-like_helical_dom_sf"/>
</dbReference>
<keyword evidence="3" id="KW-1185">Reference proteome</keyword>
<dbReference type="Gene3D" id="1.25.40.10">
    <property type="entry name" value="Tetratricopeptide repeat domain"/>
    <property type="match status" value="1"/>
</dbReference>
<protein>
    <recommendedName>
        <fullName evidence="1">CHAT domain-containing protein</fullName>
    </recommendedName>
</protein>
<dbReference type="EMBL" id="JAANBB010000014">
    <property type="protein sequence ID" value="KAF7556195.1"/>
    <property type="molecule type" value="Genomic_DNA"/>
</dbReference>
<dbReference type="Pfam" id="PF12770">
    <property type="entry name" value="CHAT"/>
    <property type="match status" value="1"/>
</dbReference>